<reference evidence="3 4" key="1">
    <citation type="submission" date="2017-02" db="EMBL/GenBank/DDBJ databases">
        <title>Draft genome sequence of Moraxella lincolnii CCUG 9405T type strain.</title>
        <authorList>
            <person name="Salva-Serra F."/>
            <person name="Engstrom-Jakobsson H."/>
            <person name="Thorell K."/>
            <person name="Jaen-Luchoro D."/>
            <person name="Gonzales-Siles L."/>
            <person name="Karlsson R."/>
            <person name="Yazdan S."/>
            <person name="Boulund F."/>
            <person name="Johnning A."/>
            <person name="Engstrand L."/>
            <person name="Kristiansson E."/>
            <person name="Moore E."/>
        </authorList>
    </citation>
    <scope>NUCLEOTIDE SEQUENCE [LARGE SCALE GENOMIC DNA]</scope>
    <source>
        <strain evidence="3 4">CCUG 9405</strain>
    </source>
</reference>
<proteinExistence type="predicted"/>
<dbReference type="EMBL" id="MUYT01000004">
    <property type="protein sequence ID" value="OOS21756.1"/>
    <property type="molecule type" value="Genomic_DNA"/>
</dbReference>
<dbReference type="AlphaFoldDB" id="A0A1T0CHC2"/>
<evidence type="ECO:0000313" key="3">
    <source>
        <dbReference type="EMBL" id="OOS21756.1"/>
    </source>
</evidence>
<feature type="compositionally biased region" description="Polar residues" evidence="2">
    <location>
        <begin position="243"/>
        <end position="258"/>
    </location>
</feature>
<evidence type="ECO:0000256" key="1">
    <source>
        <dbReference type="SAM" id="Coils"/>
    </source>
</evidence>
<feature type="coiled-coil region" evidence="1">
    <location>
        <begin position="199"/>
        <end position="226"/>
    </location>
</feature>
<dbReference type="Proteomes" id="UP000191094">
    <property type="component" value="Unassembled WGS sequence"/>
</dbReference>
<evidence type="ECO:0000256" key="2">
    <source>
        <dbReference type="SAM" id="MobiDB-lite"/>
    </source>
</evidence>
<dbReference type="STRING" id="90241.B0682_03805"/>
<feature type="region of interest" description="Disordered" evidence="2">
    <location>
        <begin position="13"/>
        <end position="33"/>
    </location>
</feature>
<gene>
    <name evidence="3" type="ORF">B0682_03805</name>
</gene>
<protein>
    <submittedName>
        <fullName evidence="3">Uncharacterized protein</fullName>
    </submittedName>
</protein>
<comment type="caution">
    <text evidence="3">The sequence shown here is derived from an EMBL/GenBank/DDBJ whole genome shotgun (WGS) entry which is preliminary data.</text>
</comment>
<accession>A0A1T0CHC2</accession>
<organism evidence="3 4">
    <name type="scientific">Lwoffella lincolnii</name>
    <dbReference type="NCBI Taxonomy" id="90241"/>
    <lineage>
        <taxon>Bacteria</taxon>
        <taxon>Pseudomonadati</taxon>
        <taxon>Pseudomonadota</taxon>
        <taxon>Gammaproteobacteria</taxon>
        <taxon>Moraxellales</taxon>
        <taxon>Moraxellaceae</taxon>
        <taxon>Lwoffella</taxon>
    </lineage>
</organism>
<sequence>MCALVLIGCDRHEDKPTVDPQAHDPQAQSEQIANATTETKVDCQSDAMIRQMHNAVMDSIGSYVGQTASAMMHNGNVALSSGVLADKTASLFVDIQNIRQGSTTQTGMTTCQASVSVAVANEDMFQANQLFAFANQPSLEQRLAKNNIELNNNRLVDNHVTFVLSPANDGNTVRLAGDLPLLELVGNVITSATLKQRMDAEQTARRQRIEQQIAQEQRKAYQAAQELSHQLAQQESNLYQEPQTITPSDMTDSLTNGHHGNHHSLEPRPGFVDTMPTPSEPKASISKPKPKIEKVEKLATVTDVEDMRQDSVQLPEFHVPGADDITMRIIETDETY</sequence>
<name>A0A1T0CHC2_9GAMM</name>
<evidence type="ECO:0000313" key="4">
    <source>
        <dbReference type="Proteomes" id="UP000191094"/>
    </source>
</evidence>
<keyword evidence="4" id="KW-1185">Reference proteome</keyword>
<keyword evidence="1" id="KW-0175">Coiled coil</keyword>
<feature type="region of interest" description="Disordered" evidence="2">
    <location>
        <begin position="243"/>
        <end position="291"/>
    </location>
</feature>